<keyword evidence="3" id="KW-1185">Reference proteome</keyword>
<feature type="compositionally biased region" description="Polar residues" evidence="1">
    <location>
        <begin position="138"/>
        <end position="174"/>
    </location>
</feature>
<protein>
    <submittedName>
        <fullName evidence="2">Uncharacterized protein</fullName>
    </submittedName>
</protein>
<sequence length="244" mass="26924">MAKAKTLTISGPFDARHVSGANIPGVTMPIRDFTFEPDSDDEKENQKPRDVEAPKRSNTFSQSLRQPSLRLRSSISRLRSRSSSISRSASRDGLRDGAGEGSEKASAHQRMHSSHRANTHSALPPPPPPPPPHDHSPLRSTSRSISHSNLRSAFRSNSPLKTSQSLSQPQSNVINRPKRADSGTAIDFSDTPAEERPLGFKEILKVESFEERMALYKRTREYWATADHGLGEWVGRVGNARGVV</sequence>
<accession>A0A6A5WMH9</accession>
<name>A0A6A5WMH9_9PLEO</name>
<organism evidence="2 3">
    <name type="scientific">Amniculicola lignicola CBS 123094</name>
    <dbReference type="NCBI Taxonomy" id="1392246"/>
    <lineage>
        <taxon>Eukaryota</taxon>
        <taxon>Fungi</taxon>
        <taxon>Dikarya</taxon>
        <taxon>Ascomycota</taxon>
        <taxon>Pezizomycotina</taxon>
        <taxon>Dothideomycetes</taxon>
        <taxon>Pleosporomycetidae</taxon>
        <taxon>Pleosporales</taxon>
        <taxon>Amniculicolaceae</taxon>
        <taxon>Amniculicola</taxon>
    </lineage>
</organism>
<proteinExistence type="predicted"/>
<feature type="compositionally biased region" description="Low complexity" evidence="1">
    <location>
        <begin position="61"/>
        <end position="88"/>
    </location>
</feature>
<evidence type="ECO:0000313" key="2">
    <source>
        <dbReference type="EMBL" id="KAF2001371.1"/>
    </source>
</evidence>
<feature type="region of interest" description="Disordered" evidence="1">
    <location>
        <begin position="1"/>
        <end position="197"/>
    </location>
</feature>
<feature type="compositionally biased region" description="Basic and acidic residues" evidence="1">
    <location>
        <begin position="89"/>
        <end position="106"/>
    </location>
</feature>
<evidence type="ECO:0000256" key="1">
    <source>
        <dbReference type="SAM" id="MobiDB-lite"/>
    </source>
</evidence>
<feature type="compositionally biased region" description="Basic and acidic residues" evidence="1">
    <location>
        <begin position="44"/>
        <end position="55"/>
    </location>
</feature>
<dbReference type="Proteomes" id="UP000799779">
    <property type="component" value="Unassembled WGS sequence"/>
</dbReference>
<dbReference type="EMBL" id="ML977583">
    <property type="protein sequence ID" value="KAF2001371.1"/>
    <property type="molecule type" value="Genomic_DNA"/>
</dbReference>
<reference evidence="2" key="1">
    <citation type="journal article" date="2020" name="Stud. Mycol.">
        <title>101 Dothideomycetes genomes: a test case for predicting lifestyles and emergence of pathogens.</title>
        <authorList>
            <person name="Haridas S."/>
            <person name="Albert R."/>
            <person name="Binder M."/>
            <person name="Bloem J."/>
            <person name="Labutti K."/>
            <person name="Salamov A."/>
            <person name="Andreopoulos B."/>
            <person name="Baker S."/>
            <person name="Barry K."/>
            <person name="Bills G."/>
            <person name="Bluhm B."/>
            <person name="Cannon C."/>
            <person name="Castanera R."/>
            <person name="Culley D."/>
            <person name="Daum C."/>
            <person name="Ezra D."/>
            <person name="Gonzalez J."/>
            <person name="Henrissat B."/>
            <person name="Kuo A."/>
            <person name="Liang C."/>
            <person name="Lipzen A."/>
            <person name="Lutzoni F."/>
            <person name="Magnuson J."/>
            <person name="Mondo S."/>
            <person name="Nolan M."/>
            <person name="Ohm R."/>
            <person name="Pangilinan J."/>
            <person name="Park H.-J."/>
            <person name="Ramirez L."/>
            <person name="Alfaro M."/>
            <person name="Sun H."/>
            <person name="Tritt A."/>
            <person name="Yoshinaga Y."/>
            <person name="Zwiers L.-H."/>
            <person name="Turgeon B."/>
            <person name="Goodwin S."/>
            <person name="Spatafora J."/>
            <person name="Crous P."/>
            <person name="Grigoriev I."/>
        </authorList>
    </citation>
    <scope>NUCLEOTIDE SEQUENCE</scope>
    <source>
        <strain evidence="2">CBS 123094</strain>
    </source>
</reference>
<feature type="compositionally biased region" description="Basic residues" evidence="1">
    <location>
        <begin position="107"/>
        <end position="118"/>
    </location>
</feature>
<dbReference type="OrthoDB" id="5151921at2759"/>
<dbReference type="AlphaFoldDB" id="A0A6A5WMH9"/>
<gene>
    <name evidence="2" type="ORF">P154DRAFT_619394</name>
</gene>
<evidence type="ECO:0000313" key="3">
    <source>
        <dbReference type="Proteomes" id="UP000799779"/>
    </source>
</evidence>